<dbReference type="InterPro" id="IPR036388">
    <property type="entry name" value="WH-like_DNA-bd_sf"/>
</dbReference>
<dbReference type="GO" id="GO:0006334">
    <property type="term" value="P:nucleosome assembly"/>
    <property type="evidence" value="ECO:0007669"/>
    <property type="project" value="InterPro"/>
</dbReference>
<accession>A0A9L0IU08</accession>
<keyword evidence="5" id="KW-1185">Reference proteome</keyword>
<dbReference type="PANTHER" id="PTHR45691:SF6">
    <property type="entry name" value="PROTEIN DIAPHANOUS"/>
    <property type="match status" value="1"/>
</dbReference>
<feature type="compositionally biased region" description="Low complexity" evidence="2">
    <location>
        <begin position="369"/>
        <end position="380"/>
    </location>
</feature>
<dbReference type="CDD" id="cd00073">
    <property type="entry name" value="H15"/>
    <property type="match status" value="1"/>
</dbReference>
<dbReference type="FunFam" id="1.10.10.10:FF:000353">
    <property type="entry name" value="H1 histone family member X"/>
    <property type="match status" value="1"/>
</dbReference>
<feature type="region of interest" description="Disordered" evidence="2">
    <location>
        <begin position="256"/>
        <end position="287"/>
    </location>
</feature>
<keyword evidence="1" id="KW-0238">DNA-binding</keyword>
<sequence length="441" mass="45396">ARGALLAVGRKAPGGGASPGACAFRLQTGGPPPLALPQPRVHPSVPLCGALPGRRPPLRCAAGSGPVPGARLRARRRQGGAVREASGRGRGSKKHKLALASDQPVVVLNVVRHGAIKAVWGALLGSTQRARPDSFGGGGGSGRSGARPAGVLLLARLSLQFSLLRPRSGPGPGPRPGPPAPAGPAPAPALPPGPRPGRGRSRLEPPRAPSPPAPPRPLAFLFPARPPGFRAPPATNPLATMSVELEEALPLTTAEGAAKKAAKAGGSAALSPSKKRKNKKKNQPGKYSQLVVETIRRLGERNGSSLAKIYTEAKKVAWFDQQNGRTYLKYSIKALVQNDTLLQVKGTGANGSFKLNRKKLEGGGERRGATAAATAPAPAAHKTKKAASGAAGPRRADKKPVKGQKPEKRSHKKGAAPRKDKGSKAKKAAKPSVPKVPKGRK</sequence>
<evidence type="ECO:0000256" key="1">
    <source>
        <dbReference type="ARBA" id="ARBA00023125"/>
    </source>
</evidence>
<dbReference type="InterPro" id="IPR051412">
    <property type="entry name" value="Formin_Homology_Diaphanous_sf"/>
</dbReference>
<feature type="region of interest" description="Disordered" evidence="2">
    <location>
        <begin position="77"/>
        <end position="97"/>
    </location>
</feature>
<reference evidence="4 5" key="1">
    <citation type="journal article" date="2020" name="Nat. Commun.">
        <title>Donkey genomes provide new insights into domestication and selection for coat color.</title>
        <authorList>
            <person name="Wang"/>
            <person name="C."/>
            <person name="Li"/>
            <person name="H."/>
            <person name="Guo"/>
            <person name="Y."/>
            <person name="Huang"/>
            <person name="J."/>
            <person name="Sun"/>
            <person name="Y."/>
            <person name="Min"/>
            <person name="J."/>
            <person name="Wang"/>
            <person name="J."/>
            <person name="Fang"/>
            <person name="X."/>
            <person name="Zhao"/>
            <person name="Z."/>
            <person name="Wang"/>
            <person name="S."/>
            <person name="Zhang"/>
            <person name="Y."/>
            <person name="Liu"/>
            <person name="Q."/>
            <person name="Jiang"/>
            <person name="Q."/>
            <person name="Wang"/>
            <person name="X."/>
            <person name="Guo"/>
            <person name="Y."/>
            <person name="Yang"/>
            <person name="C."/>
            <person name="Wang"/>
            <person name="Y."/>
            <person name="Tian"/>
            <person name="F."/>
            <person name="Zhuang"/>
            <person name="G."/>
            <person name="Fan"/>
            <person name="Y."/>
            <person name="Gao"/>
            <person name="Q."/>
            <person name="Li"/>
            <person name="Y."/>
            <person name="Ju"/>
            <person name="Z."/>
            <person name="Li"/>
            <person name="J."/>
            <person name="Li"/>
            <person name="R."/>
            <person name="Hou"/>
            <person name="M."/>
            <person name="Yang"/>
            <person name="G."/>
            <person name="Liu"/>
            <person name="G."/>
            <person name="Liu"/>
            <person name="W."/>
            <person name="Guo"/>
            <person name="J."/>
            <person name="Pan"/>
            <person name="S."/>
            <person name="Fan"/>
            <person name="G."/>
            <person name="Zhang"/>
            <person name="W."/>
            <person name="Zhang"/>
            <person name="R."/>
            <person name="Yu"/>
            <person name="J."/>
            <person name="Zhang"/>
            <person name="X."/>
            <person name="Yin"/>
            <person name="Q."/>
            <person name="Ji"/>
            <person name="C."/>
            <person name="Jin"/>
            <person name="Y."/>
            <person name="Yue"/>
            <person name="G."/>
            <person name="Liu"/>
            <person name="M."/>
            <person name="Xu"/>
            <person name="J."/>
            <person name="Liu"/>
            <person name="S."/>
            <person name="Jordana"/>
            <person name="J."/>
            <person name="Noce"/>
            <person name="A."/>
            <person name="Amills"/>
            <person name="M."/>
            <person name="Wu"/>
            <person name="D.D."/>
            <person name="Li"/>
            <person name="S."/>
            <person name="Zhou"/>
            <person name="X. and Zhong"/>
            <person name="J."/>
        </authorList>
    </citation>
    <scope>NUCLEOTIDE SEQUENCE [LARGE SCALE GENOMIC DNA]</scope>
</reference>
<dbReference type="GO" id="GO:0005884">
    <property type="term" value="C:actin filament"/>
    <property type="evidence" value="ECO:0007669"/>
    <property type="project" value="TreeGrafter"/>
</dbReference>
<dbReference type="Pfam" id="PF00538">
    <property type="entry name" value="Linker_histone"/>
    <property type="match status" value="1"/>
</dbReference>
<dbReference type="PANTHER" id="PTHR45691">
    <property type="entry name" value="PROTEIN DIAPHANOUS"/>
    <property type="match status" value="1"/>
</dbReference>
<proteinExistence type="predicted"/>
<dbReference type="Gene3D" id="1.10.10.10">
    <property type="entry name" value="Winged helix-like DNA-binding domain superfamily/Winged helix DNA-binding domain"/>
    <property type="match status" value="1"/>
</dbReference>
<feature type="compositionally biased region" description="Pro residues" evidence="2">
    <location>
        <begin position="169"/>
        <end position="195"/>
    </location>
</feature>
<organism evidence="4 5">
    <name type="scientific">Equus asinus</name>
    <name type="common">Donkey</name>
    <name type="synonym">Equus africanus asinus</name>
    <dbReference type="NCBI Taxonomy" id="9793"/>
    <lineage>
        <taxon>Eukaryota</taxon>
        <taxon>Metazoa</taxon>
        <taxon>Chordata</taxon>
        <taxon>Craniata</taxon>
        <taxon>Vertebrata</taxon>
        <taxon>Euteleostomi</taxon>
        <taxon>Mammalia</taxon>
        <taxon>Eutheria</taxon>
        <taxon>Laurasiatheria</taxon>
        <taxon>Perissodactyla</taxon>
        <taxon>Equidae</taxon>
        <taxon>Equus</taxon>
    </lineage>
</organism>
<dbReference type="GeneTree" id="ENSGT00730000111536"/>
<dbReference type="SMART" id="SM00526">
    <property type="entry name" value="H15"/>
    <property type="match status" value="1"/>
</dbReference>
<protein>
    <recommendedName>
        <fullName evidence="3">H15 domain-containing protein</fullName>
    </recommendedName>
</protein>
<feature type="compositionally biased region" description="Basic residues" evidence="2">
    <location>
        <begin position="273"/>
        <end position="283"/>
    </location>
</feature>
<dbReference type="InterPro" id="IPR005818">
    <property type="entry name" value="Histone_H1/H5_H15"/>
</dbReference>
<feature type="compositionally biased region" description="Low complexity" evidence="2">
    <location>
        <begin position="263"/>
        <end position="272"/>
    </location>
</feature>
<dbReference type="Proteomes" id="UP000694387">
    <property type="component" value="Chromosome 21"/>
</dbReference>
<feature type="region of interest" description="Disordered" evidence="2">
    <location>
        <begin position="164"/>
        <end position="236"/>
    </location>
</feature>
<feature type="compositionally biased region" description="Basic and acidic residues" evidence="2">
    <location>
        <begin position="358"/>
        <end position="368"/>
    </location>
</feature>
<feature type="domain" description="H15" evidence="3">
    <location>
        <begin position="283"/>
        <end position="357"/>
    </location>
</feature>
<dbReference type="Ensembl" id="ENSEAST00005073071.1">
    <property type="protein sequence ID" value="ENSEASP00005043593.1"/>
    <property type="gene ID" value="ENSEASG00005034619.1"/>
</dbReference>
<dbReference type="GO" id="GO:0030527">
    <property type="term" value="F:structural constituent of chromatin"/>
    <property type="evidence" value="ECO:0007669"/>
    <property type="project" value="InterPro"/>
</dbReference>
<dbReference type="InterPro" id="IPR005819">
    <property type="entry name" value="H1/H5"/>
</dbReference>
<dbReference type="AlphaFoldDB" id="A0A9L0IU08"/>
<dbReference type="SUPFAM" id="SSF46785">
    <property type="entry name" value="Winged helix' DNA-binding domain"/>
    <property type="match status" value="1"/>
</dbReference>
<reference evidence="4" key="2">
    <citation type="submission" date="2025-08" db="UniProtKB">
        <authorList>
            <consortium name="Ensembl"/>
        </authorList>
    </citation>
    <scope>IDENTIFICATION</scope>
</reference>
<feature type="compositionally biased region" description="Basic and acidic residues" evidence="2">
    <location>
        <begin position="394"/>
        <end position="407"/>
    </location>
</feature>
<dbReference type="PRINTS" id="PR00624">
    <property type="entry name" value="HISTONEH5"/>
</dbReference>
<feature type="compositionally biased region" description="Low complexity" evidence="2">
    <location>
        <begin position="430"/>
        <end position="441"/>
    </location>
</feature>
<gene>
    <name evidence="4" type="primary">LOC123279245</name>
</gene>
<feature type="region of interest" description="Disordered" evidence="2">
    <location>
        <begin position="346"/>
        <end position="441"/>
    </location>
</feature>
<dbReference type="GO" id="GO:0003677">
    <property type="term" value="F:DNA binding"/>
    <property type="evidence" value="ECO:0007669"/>
    <property type="project" value="UniProtKB-KW"/>
</dbReference>
<dbReference type="InterPro" id="IPR036390">
    <property type="entry name" value="WH_DNA-bd_sf"/>
</dbReference>
<reference evidence="4" key="3">
    <citation type="submission" date="2025-09" db="UniProtKB">
        <authorList>
            <consortium name="Ensembl"/>
        </authorList>
    </citation>
    <scope>IDENTIFICATION</scope>
</reference>
<name>A0A9L0IU08_EQUAS</name>
<dbReference type="PROSITE" id="PS51504">
    <property type="entry name" value="H15"/>
    <property type="match status" value="1"/>
</dbReference>
<dbReference type="GO" id="GO:0030041">
    <property type="term" value="P:actin filament polymerization"/>
    <property type="evidence" value="ECO:0007669"/>
    <property type="project" value="TreeGrafter"/>
</dbReference>
<evidence type="ECO:0000313" key="4">
    <source>
        <dbReference type="Ensembl" id="ENSEASP00005043593.1"/>
    </source>
</evidence>
<feature type="compositionally biased region" description="Pro residues" evidence="2">
    <location>
        <begin position="206"/>
        <end position="217"/>
    </location>
</feature>
<dbReference type="GO" id="GO:0000786">
    <property type="term" value="C:nucleosome"/>
    <property type="evidence" value="ECO:0007669"/>
    <property type="project" value="InterPro"/>
</dbReference>
<evidence type="ECO:0000313" key="5">
    <source>
        <dbReference type="Proteomes" id="UP000694387"/>
    </source>
</evidence>
<evidence type="ECO:0000256" key="2">
    <source>
        <dbReference type="SAM" id="MobiDB-lite"/>
    </source>
</evidence>
<evidence type="ECO:0000259" key="3">
    <source>
        <dbReference type="PROSITE" id="PS51504"/>
    </source>
</evidence>